<evidence type="ECO:0000256" key="1">
    <source>
        <dbReference type="ARBA" id="ARBA00004162"/>
    </source>
</evidence>
<protein>
    <recommendedName>
        <fullName evidence="13">Preprotein translocase subunit YajC</fullName>
    </recommendedName>
</protein>
<dbReference type="InterPro" id="IPR003849">
    <property type="entry name" value="Preprotein_translocase_YajC"/>
</dbReference>
<dbReference type="PANTHER" id="PTHR33909:SF1">
    <property type="entry name" value="SEC TRANSLOCON ACCESSORY COMPLEX SUBUNIT YAJC"/>
    <property type="match status" value="1"/>
</dbReference>
<name>A0ABP8EN41_9MICO</name>
<dbReference type="NCBIfam" id="TIGR00739">
    <property type="entry name" value="yajC"/>
    <property type="match status" value="1"/>
</dbReference>
<proteinExistence type="inferred from homology"/>
<dbReference type="Proteomes" id="UP001501586">
    <property type="component" value="Unassembled WGS sequence"/>
</dbReference>
<keyword evidence="4" id="KW-1003">Cell membrane</keyword>
<dbReference type="SMART" id="SM01323">
    <property type="entry name" value="YajC"/>
    <property type="match status" value="1"/>
</dbReference>
<evidence type="ECO:0000313" key="11">
    <source>
        <dbReference type="EMBL" id="GAA4285385.1"/>
    </source>
</evidence>
<gene>
    <name evidence="11" type="ORF">GCM10022261_29160</name>
</gene>
<feature type="region of interest" description="Disordered" evidence="10">
    <location>
        <begin position="95"/>
        <end position="183"/>
    </location>
</feature>
<evidence type="ECO:0000256" key="9">
    <source>
        <dbReference type="ARBA" id="ARBA00023136"/>
    </source>
</evidence>
<evidence type="ECO:0000256" key="3">
    <source>
        <dbReference type="ARBA" id="ARBA00022448"/>
    </source>
</evidence>
<reference evidence="12" key="1">
    <citation type="journal article" date="2019" name="Int. J. Syst. Evol. Microbiol.">
        <title>The Global Catalogue of Microorganisms (GCM) 10K type strain sequencing project: providing services to taxonomists for standard genome sequencing and annotation.</title>
        <authorList>
            <consortium name="The Broad Institute Genomics Platform"/>
            <consortium name="The Broad Institute Genome Sequencing Center for Infectious Disease"/>
            <person name="Wu L."/>
            <person name="Ma J."/>
        </authorList>
    </citation>
    <scope>NUCLEOTIDE SEQUENCE [LARGE SCALE GENOMIC DNA]</scope>
    <source>
        <strain evidence="12">JCM 17458</strain>
    </source>
</reference>
<keyword evidence="12" id="KW-1185">Reference proteome</keyword>
<evidence type="ECO:0000256" key="10">
    <source>
        <dbReference type="SAM" id="MobiDB-lite"/>
    </source>
</evidence>
<keyword evidence="3" id="KW-0813">Transport</keyword>
<evidence type="ECO:0000256" key="2">
    <source>
        <dbReference type="ARBA" id="ARBA00006742"/>
    </source>
</evidence>
<dbReference type="EMBL" id="BAABAZ010000012">
    <property type="protein sequence ID" value="GAA4285385.1"/>
    <property type="molecule type" value="Genomic_DNA"/>
</dbReference>
<evidence type="ECO:0000256" key="7">
    <source>
        <dbReference type="ARBA" id="ARBA00022989"/>
    </source>
</evidence>
<evidence type="ECO:0000256" key="5">
    <source>
        <dbReference type="ARBA" id="ARBA00022692"/>
    </source>
</evidence>
<comment type="subcellular location">
    <subcellularLocation>
        <location evidence="1">Cell membrane</location>
        <topology evidence="1">Single-pass membrane protein</topology>
    </subcellularLocation>
</comment>
<accession>A0ABP8EN41</accession>
<evidence type="ECO:0000256" key="6">
    <source>
        <dbReference type="ARBA" id="ARBA00022927"/>
    </source>
</evidence>
<dbReference type="PANTHER" id="PTHR33909">
    <property type="entry name" value="SEC TRANSLOCON ACCESSORY COMPLEX SUBUNIT YAJC"/>
    <property type="match status" value="1"/>
</dbReference>
<keyword evidence="5" id="KW-0812">Transmembrane</keyword>
<keyword evidence="7" id="KW-1133">Transmembrane helix</keyword>
<dbReference type="RefSeq" id="WP_236863227.1">
    <property type="nucleotide sequence ID" value="NZ_BAABAZ010000012.1"/>
</dbReference>
<dbReference type="Pfam" id="PF02699">
    <property type="entry name" value="YajC"/>
    <property type="match status" value="1"/>
</dbReference>
<evidence type="ECO:0000256" key="8">
    <source>
        <dbReference type="ARBA" id="ARBA00023010"/>
    </source>
</evidence>
<comment type="caution">
    <text evidence="11">The sequence shown here is derived from an EMBL/GenBank/DDBJ whole genome shotgun (WGS) entry which is preliminary data.</text>
</comment>
<keyword evidence="6" id="KW-0653">Protein transport</keyword>
<organism evidence="11 12">
    <name type="scientific">Brevibacterium daeguense</name>
    <dbReference type="NCBI Taxonomy" id="909936"/>
    <lineage>
        <taxon>Bacteria</taxon>
        <taxon>Bacillati</taxon>
        <taxon>Actinomycetota</taxon>
        <taxon>Actinomycetes</taxon>
        <taxon>Micrococcales</taxon>
        <taxon>Brevibacteriaceae</taxon>
        <taxon>Brevibacterium</taxon>
    </lineage>
</organism>
<evidence type="ECO:0008006" key="13">
    <source>
        <dbReference type="Google" id="ProtNLM"/>
    </source>
</evidence>
<sequence length="183" mass="19299">MDIILLVALGALLIFFMFNSRKKQKARMQEISDNLVPGAKVMTSFGVYGTVLAVDQENLEVTLESGPGTVLRVHRQAIGQIQTPAVESAAELTDPALGTGVDPITGTEPVVDRADPVDDGAVPEADRSEPLVDESDEGRITDAELDAINEARRAQDADGGGAEAASAEGPADSEDPSTRDDKR</sequence>
<evidence type="ECO:0000256" key="4">
    <source>
        <dbReference type="ARBA" id="ARBA00022475"/>
    </source>
</evidence>
<comment type="similarity">
    <text evidence="2">Belongs to the YajC family.</text>
</comment>
<evidence type="ECO:0000313" key="12">
    <source>
        <dbReference type="Proteomes" id="UP001501586"/>
    </source>
</evidence>
<keyword evidence="8" id="KW-0811">Translocation</keyword>
<keyword evidence="9" id="KW-0472">Membrane</keyword>